<reference evidence="10 11" key="1">
    <citation type="submission" date="2014-12" db="EMBL/GenBank/DDBJ databases">
        <title>Comparative genome analysis of Bacillus coagulans HM-08, Clostridium butyricum HM-68, Bacillus subtilis HM-66 and Bacillus licheniformis BL-09.</title>
        <authorList>
            <person name="Zhang H."/>
        </authorList>
    </citation>
    <scope>NUCLEOTIDE SEQUENCE [LARGE SCALE GENOMIC DNA]</scope>
    <source>
        <strain evidence="10 11">HM-66</strain>
    </source>
</reference>
<dbReference type="STRING" id="483913.AN935_06755"/>
<sequence length="366" mass="39528">MKIIRIETSRIAVPLTKPFKTALRTVYTAESVIVRITYDSGAVGWGEAPPTLVITGDSMDSIESAIHHVLKPALLGKSLASYEAILHDIQQLLTGNMSAKAAVEMALYDGWAQMCGLPLYQMLGGYRDTLETDYTVSVNSPEEMAADAENYLKQGFQTLKIKVGKDDIATDIARIQEIRKRVGSAVKLRLDANQGWRPKEAVTAIRKMEDAGLGIELVEQPVHKDDLAGLKKVTDATDTPIMADESVFTPRQAFEVLQTRSADLINIKLMKAGGISGAEKINAMAEACGMECMVGSMIETKLGITAAAHFAASKRNITRFDFDAPLMLKTDVFKGGITYSGSTISMPGKPGLGITGAALLKGEKEQ</sequence>
<evidence type="ECO:0000256" key="1">
    <source>
        <dbReference type="ARBA" id="ARBA00008031"/>
    </source>
</evidence>
<dbReference type="Pfam" id="PF13378">
    <property type="entry name" value="MR_MLE_C"/>
    <property type="match status" value="1"/>
</dbReference>
<evidence type="ECO:0000259" key="9">
    <source>
        <dbReference type="SMART" id="SM00922"/>
    </source>
</evidence>
<comment type="caution">
    <text evidence="10">The sequence shown here is derived from an EMBL/GenBank/DDBJ whole genome shotgun (WGS) entry which is preliminary data.</text>
</comment>
<dbReference type="PANTHER" id="PTHR48073">
    <property type="entry name" value="O-SUCCINYLBENZOATE SYNTHASE-RELATED"/>
    <property type="match status" value="1"/>
</dbReference>
<dbReference type="Gene3D" id="3.20.20.120">
    <property type="entry name" value="Enolase-like C-terminal domain"/>
    <property type="match status" value="1"/>
</dbReference>
<dbReference type="InterPro" id="IPR029065">
    <property type="entry name" value="Enolase_C-like"/>
</dbReference>
<feature type="domain" description="Mandelate racemase/muconate lactonizing enzyme C-terminal" evidence="9">
    <location>
        <begin position="141"/>
        <end position="240"/>
    </location>
</feature>
<protein>
    <recommendedName>
        <fullName evidence="8">Dipeptide epimerase</fullName>
        <ecNumber evidence="8">5.1.1.-</ecNumber>
    </recommendedName>
</protein>
<dbReference type="InterPro" id="IPR036849">
    <property type="entry name" value="Enolase-like_C_sf"/>
</dbReference>
<comment type="similarity">
    <text evidence="1 8">Belongs to the mandelate racemase/muconate lactonizing enzyme family.</text>
</comment>
<feature type="binding site" evidence="6">
    <location>
        <position position="321"/>
    </location>
    <ligand>
        <name>substrate</name>
    </ligand>
</feature>
<dbReference type="PATRIC" id="fig|1423.173.peg.1151"/>
<name>A0A0D1L8V1_BACIU</name>
<evidence type="ECO:0000256" key="6">
    <source>
        <dbReference type="PIRSR" id="PIRSR634603-2"/>
    </source>
</evidence>
<dbReference type="AlphaFoldDB" id="A0A0D1L8V1"/>
<keyword evidence="4 8" id="KW-0413">Isomerase</keyword>
<dbReference type="Proteomes" id="UP000032247">
    <property type="component" value="Unassembled WGS sequence"/>
</dbReference>
<keyword evidence="3 7" id="KW-0460">Magnesium</keyword>
<dbReference type="EC" id="5.1.1.-" evidence="8"/>
<dbReference type="SMART" id="SM00922">
    <property type="entry name" value="MR_MLE"/>
    <property type="match status" value="1"/>
</dbReference>
<evidence type="ECO:0000256" key="7">
    <source>
        <dbReference type="PIRSR" id="PIRSR634603-3"/>
    </source>
</evidence>
<feature type="binding site" evidence="6">
    <location>
        <position position="298"/>
    </location>
    <ligand>
        <name>substrate</name>
    </ligand>
</feature>
<evidence type="ECO:0000256" key="5">
    <source>
        <dbReference type="PIRSR" id="PIRSR634603-1"/>
    </source>
</evidence>
<feature type="binding site" evidence="6">
    <location>
        <position position="323"/>
    </location>
    <ligand>
        <name>substrate</name>
    </ligand>
</feature>
<dbReference type="FunFam" id="3.30.390.10:FF:000009">
    <property type="entry name" value="Hydrophobic dipeptide epimerase"/>
    <property type="match status" value="1"/>
</dbReference>
<dbReference type="InterPro" id="IPR013341">
    <property type="entry name" value="Mandelate_racemase_N_dom"/>
</dbReference>
<accession>A0A0D1L8V1</accession>
<feature type="active site" description="Proton acceptor; specific for (S)-substrate epimerization" evidence="5">
    <location>
        <position position="268"/>
    </location>
</feature>
<dbReference type="SFLD" id="SFLDF00010">
    <property type="entry name" value="dipeptide_epimerase"/>
    <property type="match status" value="1"/>
</dbReference>
<evidence type="ECO:0000313" key="11">
    <source>
        <dbReference type="Proteomes" id="UP000032247"/>
    </source>
</evidence>
<gene>
    <name evidence="10" type="ORF">SC09_Contig19orf00689</name>
</gene>
<dbReference type="Gene3D" id="3.30.390.10">
    <property type="entry name" value="Enolase-like, N-terminal domain"/>
    <property type="match status" value="1"/>
</dbReference>
<comment type="cofactor">
    <cofactor evidence="7 8">
        <name>Mg(2+)</name>
        <dbReference type="ChEBI" id="CHEBI:18420"/>
    </cofactor>
    <text evidence="7 8">Binds 1 Mg(2+) ion per subunit.</text>
</comment>
<dbReference type="InterPro" id="IPR013342">
    <property type="entry name" value="Mandelate_racemase_C"/>
</dbReference>
<evidence type="ECO:0000256" key="2">
    <source>
        <dbReference type="ARBA" id="ARBA00022723"/>
    </source>
</evidence>
<dbReference type="SFLD" id="SFLDF00009">
    <property type="entry name" value="o-succinylbenzoate_synthase"/>
    <property type="match status" value="1"/>
</dbReference>
<dbReference type="CDD" id="cd03319">
    <property type="entry name" value="L-Ala-DL-Glu_epimerase"/>
    <property type="match status" value="1"/>
</dbReference>
<evidence type="ECO:0000256" key="3">
    <source>
        <dbReference type="ARBA" id="ARBA00022842"/>
    </source>
</evidence>
<dbReference type="SUPFAM" id="SSF54826">
    <property type="entry name" value="Enolase N-terminal domain-like"/>
    <property type="match status" value="1"/>
</dbReference>
<dbReference type="PANTHER" id="PTHR48073:SF2">
    <property type="entry name" value="O-SUCCINYLBENZOATE SYNTHASE"/>
    <property type="match status" value="1"/>
</dbReference>
<dbReference type="GO" id="GO:0016855">
    <property type="term" value="F:racemase and epimerase activity, acting on amino acids and derivatives"/>
    <property type="evidence" value="ECO:0007669"/>
    <property type="project" value="UniProtKB-UniRule"/>
</dbReference>
<dbReference type="InterPro" id="IPR034603">
    <property type="entry name" value="Dipeptide_epimerase"/>
</dbReference>
<feature type="binding site" evidence="7">
    <location>
        <position position="244"/>
    </location>
    <ligand>
        <name>Mg(2+)</name>
        <dbReference type="ChEBI" id="CHEBI:18420"/>
    </ligand>
</feature>
<feature type="binding site" evidence="7">
    <location>
        <position position="219"/>
    </location>
    <ligand>
        <name>Mg(2+)</name>
        <dbReference type="ChEBI" id="CHEBI:18420"/>
    </ligand>
</feature>
<feature type="active site" description="Proton acceptor; specific for (R)-substrate epimerization" evidence="5">
    <location>
        <position position="162"/>
    </location>
</feature>
<feature type="binding site" evidence="6">
    <location>
        <position position="135"/>
    </location>
    <ligand>
        <name>substrate</name>
    </ligand>
</feature>
<evidence type="ECO:0000313" key="10">
    <source>
        <dbReference type="EMBL" id="KIU12266.1"/>
    </source>
</evidence>
<organism evidence="10 11">
    <name type="scientific">Bacillus subtilis</name>
    <dbReference type="NCBI Taxonomy" id="1423"/>
    <lineage>
        <taxon>Bacteria</taxon>
        <taxon>Bacillati</taxon>
        <taxon>Bacillota</taxon>
        <taxon>Bacilli</taxon>
        <taxon>Bacillales</taxon>
        <taxon>Bacillaceae</taxon>
        <taxon>Bacillus</taxon>
    </lineage>
</organism>
<evidence type="ECO:0000256" key="8">
    <source>
        <dbReference type="RuleBase" id="RU366006"/>
    </source>
</evidence>
<dbReference type="Pfam" id="PF02746">
    <property type="entry name" value="MR_MLE_N"/>
    <property type="match status" value="1"/>
</dbReference>
<proteinExistence type="inferred from homology"/>
<feature type="binding site" evidence="6">
    <location>
        <position position="296"/>
    </location>
    <ligand>
        <name>substrate</name>
    </ligand>
</feature>
<dbReference type="EMBL" id="JXBC01000002">
    <property type="protein sequence ID" value="KIU12266.1"/>
    <property type="molecule type" value="Genomic_DNA"/>
</dbReference>
<feature type="binding site" evidence="6">
    <location>
        <position position="160"/>
    </location>
    <ligand>
        <name>substrate</name>
    </ligand>
</feature>
<dbReference type="GO" id="GO:0006518">
    <property type="term" value="P:peptide metabolic process"/>
    <property type="evidence" value="ECO:0007669"/>
    <property type="project" value="UniProtKB-ARBA"/>
</dbReference>
<feature type="binding site" evidence="6">
    <location>
        <position position="24"/>
    </location>
    <ligand>
        <name>substrate</name>
    </ligand>
</feature>
<keyword evidence="2 7" id="KW-0479">Metal-binding</keyword>
<dbReference type="SFLD" id="SFLDS00001">
    <property type="entry name" value="Enolase"/>
    <property type="match status" value="2"/>
</dbReference>
<dbReference type="SFLD" id="SFLDG00180">
    <property type="entry name" value="muconate_cycloisomerase"/>
    <property type="match status" value="2"/>
</dbReference>
<dbReference type="InterPro" id="IPR029017">
    <property type="entry name" value="Enolase-like_N"/>
</dbReference>
<dbReference type="GO" id="GO:0000287">
    <property type="term" value="F:magnesium ion binding"/>
    <property type="evidence" value="ECO:0007669"/>
    <property type="project" value="UniProtKB-ARBA"/>
</dbReference>
<evidence type="ECO:0000256" key="4">
    <source>
        <dbReference type="ARBA" id="ARBA00023235"/>
    </source>
</evidence>
<feature type="binding site" evidence="7">
    <location>
        <position position="191"/>
    </location>
    <ligand>
        <name>Mg(2+)</name>
        <dbReference type="ChEBI" id="CHEBI:18420"/>
    </ligand>
</feature>
<dbReference type="SUPFAM" id="SSF51604">
    <property type="entry name" value="Enolase C-terminal domain-like"/>
    <property type="match status" value="1"/>
</dbReference>